<dbReference type="OrthoDB" id="118666at2759"/>
<evidence type="ECO:0000313" key="3">
    <source>
        <dbReference type="Proteomes" id="UP001165083"/>
    </source>
</evidence>
<comment type="caution">
    <text evidence="2">The sequence shown here is derived from an EMBL/GenBank/DDBJ whole genome shotgun (WGS) entry which is preliminary data.</text>
</comment>
<evidence type="ECO:0000256" key="1">
    <source>
        <dbReference type="SAM" id="Phobius"/>
    </source>
</evidence>
<feature type="transmembrane region" description="Helical" evidence="1">
    <location>
        <begin position="138"/>
        <end position="158"/>
    </location>
</feature>
<evidence type="ECO:0000313" key="2">
    <source>
        <dbReference type="EMBL" id="GMF16741.1"/>
    </source>
</evidence>
<keyword evidence="1" id="KW-0472">Membrane</keyword>
<dbReference type="EMBL" id="BSXW01000261">
    <property type="protein sequence ID" value="GMF16741.1"/>
    <property type="molecule type" value="Genomic_DNA"/>
</dbReference>
<protein>
    <submittedName>
        <fullName evidence="2">Unnamed protein product</fullName>
    </submittedName>
</protein>
<name>A0A9W6TNM1_9STRA</name>
<gene>
    <name evidence="2" type="ORF">Plil01_000602100</name>
</gene>
<dbReference type="Proteomes" id="UP001165083">
    <property type="component" value="Unassembled WGS sequence"/>
</dbReference>
<proteinExistence type="predicted"/>
<reference evidence="2" key="1">
    <citation type="submission" date="2023-04" db="EMBL/GenBank/DDBJ databases">
        <title>Phytophthora lilii NBRC 32176.</title>
        <authorList>
            <person name="Ichikawa N."/>
            <person name="Sato H."/>
            <person name="Tonouchi N."/>
        </authorList>
    </citation>
    <scope>NUCLEOTIDE SEQUENCE</scope>
    <source>
        <strain evidence="2">NBRC 32176</strain>
    </source>
</reference>
<keyword evidence="1" id="KW-1133">Transmembrane helix</keyword>
<accession>A0A9W6TNM1</accession>
<keyword evidence="3" id="KW-1185">Reference proteome</keyword>
<organism evidence="2 3">
    <name type="scientific">Phytophthora lilii</name>
    <dbReference type="NCBI Taxonomy" id="2077276"/>
    <lineage>
        <taxon>Eukaryota</taxon>
        <taxon>Sar</taxon>
        <taxon>Stramenopiles</taxon>
        <taxon>Oomycota</taxon>
        <taxon>Peronosporomycetes</taxon>
        <taxon>Peronosporales</taxon>
        <taxon>Peronosporaceae</taxon>
        <taxon>Phytophthora</taxon>
    </lineage>
</organism>
<keyword evidence="1" id="KW-0812">Transmembrane</keyword>
<sequence length="229" mass="25698">MTKSILFEPDDLHSDPRPACSRLLFLHGCCQVGWVDHLKISKKKQEQESGLRLNGVFVHIWNSVFSRKGLIGVESEHFSTLLGRGDVKVIPGAGIQSIQALAVRPKDKNAGGENPSVTQEANTEQWGSYRAFQKWKHAITIVLFILWGLIVLLLHVLAAQRAANYDVVGCRSITRPWFLNGKELCSDLVYDCYNRNTSSPDENSFDKLDHVALAKLAIIHCPDLHIPRF</sequence>
<dbReference type="AlphaFoldDB" id="A0A9W6TNM1"/>